<gene>
    <name evidence="1" type="ORF">MRATA1EN1_LOCUS19519</name>
</gene>
<organism evidence="1 2">
    <name type="scientific">Rangifer tarandus platyrhynchus</name>
    <name type="common">Svalbard reindeer</name>
    <dbReference type="NCBI Taxonomy" id="3082113"/>
    <lineage>
        <taxon>Eukaryota</taxon>
        <taxon>Metazoa</taxon>
        <taxon>Chordata</taxon>
        <taxon>Craniata</taxon>
        <taxon>Vertebrata</taxon>
        <taxon>Euteleostomi</taxon>
        <taxon>Mammalia</taxon>
        <taxon>Eutheria</taxon>
        <taxon>Laurasiatheria</taxon>
        <taxon>Artiodactyla</taxon>
        <taxon>Ruminantia</taxon>
        <taxon>Pecora</taxon>
        <taxon>Cervidae</taxon>
        <taxon>Odocoileinae</taxon>
        <taxon>Rangifer</taxon>
    </lineage>
</organism>
<keyword evidence="2" id="KW-1185">Reference proteome</keyword>
<accession>A0ABN8Z9H8</accession>
<sequence length="90" mass="9339">MGEMYLHWARGLPARRRLLAGRGRACAAPAAASAAPAPARVPGRLIRPGCPPRAAASRSRPEVMAAVPAVLGPVPQSWPPFSGREPALLA</sequence>
<evidence type="ECO:0000313" key="1">
    <source>
        <dbReference type="EMBL" id="CAI9170557.1"/>
    </source>
</evidence>
<dbReference type="EMBL" id="OX459939">
    <property type="protein sequence ID" value="CAI9170557.1"/>
    <property type="molecule type" value="Genomic_DNA"/>
</dbReference>
<reference evidence="1" key="1">
    <citation type="submission" date="2023-04" db="EMBL/GenBank/DDBJ databases">
        <authorList>
            <consortium name="ELIXIR-Norway"/>
        </authorList>
    </citation>
    <scope>NUCLEOTIDE SEQUENCE [LARGE SCALE GENOMIC DNA]</scope>
</reference>
<proteinExistence type="predicted"/>
<evidence type="ECO:0000313" key="2">
    <source>
        <dbReference type="Proteomes" id="UP001176941"/>
    </source>
</evidence>
<dbReference type="Proteomes" id="UP001176941">
    <property type="component" value="Chromosome 3"/>
</dbReference>
<name>A0ABN8Z9H8_RANTA</name>
<protein>
    <submittedName>
        <fullName evidence="1">Uncharacterized protein</fullName>
    </submittedName>
</protein>